<dbReference type="Proteomes" id="UP000823046">
    <property type="component" value="Unassembled WGS sequence"/>
</dbReference>
<evidence type="ECO:0000313" key="11">
    <source>
        <dbReference type="EMBL" id="KAF8819712.1"/>
    </source>
</evidence>
<dbReference type="Pfam" id="PF17956">
    <property type="entry name" value="NAPRTase_C"/>
    <property type="match status" value="2"/>
</dbReference>
<protein>
    <recommendedName>
        <fullName evidence="3">nicotinate phosphoribosyltransferase</fullName>
        <ecNumber evidence="3">6.3.4.21</ecNumber>
    </recommendedName>
</protein>
<comment type="similarity">
    <text evidence="2">Belongs to the NAPRTase family.</text>
</comment>
<dbReference type="EC" id="6.3.4.21" evidence="3"/>
<feature type="domain" description="Nicotinate phosphoribosyltransferase N-terminal" evidence="9">
    <location>
        <begin position="37"/>
        <end position="162"/>
    </location>
</feature>
<evidence type="ECO:0000256" key="4">
    <source>
        <dbReference type="ARBA" id="ARBA00022553"/>
    </source>
</evidence>
<accession>A0ABQ7J6V5</accession>
<gene>
    <name evidence="11" type="ORF">IE077_004078</name>
</gene>
<keyword evidence="11" id="KW-0808">Transferase</keyword>
<proteinExistence type="inferred from homology"/>
<keyword evidence="6" id="KW-0662">Pyridine nucleotide biosynthesis</keyword>
<evidence type="ECO:0000256" key="6">
    <source>
        <dbReference type="ARBA" id="ARBA00022642"/>
    </source>
</evidence>
<dbReference type="GO" id="GO:0016757">
    <property type="term" value="F:glycosyltransferase activity"/>
    <property type="evidence" value="ECO:0007669"/>
    <property type="project" value="UniProtKB-KW"/>
</dbReference>
<feature type="domain" description="Nicotinate phosphoribosyltransferase C-terminal" evidence="10">
    <location>
        <begin position="521"/>
        <end position="555"/>
    </location>
</feature>
<keyword evidence="12" id="KW-1185">Reference proteome</keyword>
<dbReference type="PANTHER" id="PTHR11098">
    <property type="entry name" value="NICOTINATE PHOSPHORIBOSYLTRANSFERASE"/>
    <property type="match status" value="1"/>
</dbReference>
<evidence type="ECO:0000256" key="8">
    <source>
        <dbReference type="SAM" id="MobiDB-lite"/>
    </source>
</evidence>
<keyword evidence="11" id="KW-0328">Glycosyltransferase</keyword>
<sequence length="571" mass="64721">MAFPNCSSVGTGEDSARSHRLDSQIGVPSSSDSRLSLTDFYQVTMSYAYWKNNKHNDHAVFEMYFRKCPFDGEFAVLAGIDEVLRFINDFHFTDDEIGYLRKTLPHVEEEFLQYLSEIDGSRISLHAISEGTLVFPREPLLRVEGPLCVCQLLETPLLNLMNFPTLIATNAARYRLSAGWNKQLVEFGARRAQGPDGAMSASRYAYLGGFDATSNVRAGLSFGIPISGTHAHSFVTCFSDLSDLRVRSLGECEDFISLVLEKRSAVYTLWEAETIVSKINMSELAAFIAYAQASIPVALYYFHSHLHFCAFWIHSIHYIQITSKRTVEMRPLFSAARNEIILRFRGLPNFLCVAFALYDLNYKPVGIRLDSGDLAYLSKEVRKKFVSASAAFNVPFEKLKIVASNNINEKVLKLLNEEGNEVDAFGIGTHLVTCQSQPALGMVYKIVELNLKPCMKLSQDFDKITMPASKAVYRLYSSSGSPIIDLLDKTKNLEPVRLQKIFCRHLFDETKRCYVIPDKVAREKCIEALKLFRKDHLRLINPTPYKISASESYYEYFRRIWSLLTPVDTIS</sequence>
<evidence type="ECO:0000256" key="1">
    <source>
        <dbReference type="ARBA" id="ARBA00004952"/>
    </source>
</evidence>
<dbReference type="PANTHER" id="PTHR11098:SF1">
    <property type="entry name" value="NICOTINATE PHOSPHORIBOSYLTRANSFERASE"/>
    <property type="match status" value="1"/>
</dbReference>
<dbReference type="Pfam" id="PF17767">
    <property type="entry name" value="NAPRTase_N"/>
    <property type="match status" value="1"/>
</dbReference>
<dbReference type="PIRSF" id="PIRSF000484">
    <property type="entry name" value="NAPRT"/>
    <property type="match status" value="1"/>
</dbReference>
<organism evidence="11 12">
    <name type="scientific">Cardiosporidium cionae</name>
    <dbReference type="NCBI Taxonomy" id="476202"/>
    <lineage>
        <taxon>Eukaryota</taxon>
        <taxon>Sar</taxon>
        <taxon>Alveolata</taxon>
        <taxon>Apicomplexa</taxon>
        <taxon>Aconoidasida</taxon>
        <taxon>Nephromycida</taxon>
        <taxon>Cardiosporidium</taxon>
    </lineage>
</organism>
<comment type="caution">
    <text evidence="11">The sequence shown here is derived from an EMBL/GenBank/DDBJ whole genome shotgun (WGS) entry which is preliminary data.</text>
</comment>
<dbReference type="InterPro" id="IPR013785">
    <property type="entry name" value="Aldolase_TIM"/>
</dbReference>
<dbReference type="InterPro" id="IPR036068">
    <property type="entry name" value="Nicotinate_pribotase-like_C"/>
</dbReference>
<evidence type="ECO:0000256" key="2">
    <source>
        <dbReference type="ARBA" id="ARBA00010897"/>
    </source>
</evidence>
<name>A0ABQ7J6V5_9APIC</name>
<evidence type="ECO:0000259" key="9">
    <source>
        <dbReference type="Pfam" id="PF17767"/>
    </source>
</evidence>
<evidence type="ECO:0000256" key="3">
    <source>
        <dbReference type="ARBA" id="ARBA00013236"/>
    </source>
</evidence>
<feature type="region of interest" description="Disordered" evidence="8">
    <location>
        <begin position="1"/>
        <end position="33"/>
    </location>
</feature>
<reference evidence="11 12" key="1">
    <citation type="journal article" date="2020" name="bioRxiv">
        <title>Metabolic contributions of an alphaproteobacterial endosymbiont in the apicomplexan Cardiosporidium cionae.</title>
        <authorList>
            <person name="Hunter E.S."/>
            <person name="Paight C.J."/>
            <person name="Lane C.E."/>
        </authorList>
    </citation>
    <scope>NUCLEOTIDE SEQUENCE [LARGE SCALE GENOMIC DNA]</scope>
    <source>
        <strain evidence="11">ESH_2018</strain>
    </source>
</reference>
<evidence type="ECO:0000256" key="7">
    <source>
        <dbReference type="ARBA" id="ARBA00048668"/>
    </source>
</evidence>
<dbReference type="Gene3D" id="3.20.140.10">
    <property type="entry name" value="nicotinate phosphoribosyltransferase"/>
    <property type="match status" value="2"/>
</dbReference>
<dbReference type="Gene3D" id="3.20.20.70">
    <property type="entry name" value="Aldolase class I"/>
    <property type="match status" value="2"/>
</dbReference>
<dbReference type="EMBL" id="JADAQX010000629">
    <property type="protein sequence ID" value="KAF8819712.1"/>
    <property type="molecule type" value="Genomic_DNA"/>
</dbReference>
<feature type="domain" description="Nicotinate phosphoribosyltransferase C-terminal" evidence="10">
    <location>
        <begin position="470"/>
        <end position="520"/>
    </location>
</feature>
<evidence type="ECO:0000259" key="10">
    <source>
        <dbReference type="Pfam" id="PF17956"/>
    </source>
</evidence>
<evidence type="ECO:0000256" key="5">
    <source>
        <dbReference type="ARBA" id="ARBA00022598"/>
    </source>
</evidence>
<dbReference type="InterPro" id="IPR040727">
    <property type="entry name" value="NAPRTase_N"/>
</dbReference>
<comment type="catalytic activity">
    <reaction evidence="7">
        <text>5-phospho-alpha-D-ribose 1-diphosphate + nicotinate + ATP + H2O = nicotinate beta-D-ribonucleotide + ADP + phosphate + diphosphate</text>
        <dbReference type="Rhea" id="RHEA:36163"/>
        <dbReference type="ChEBI" id="CHEBI:15377"/>
        <dbReference type="ChEBI" id="CHEBI:30616"/>
        <dbReference type="ChEBI" id="CHEBI:32544"/>
        <dbReference type="ChEBI" id="CHEBI:33019"/>
        <dbReference type="ChEBI" id="CHEBI:43474"/>
        <dbReference type="ChEBI" id="CHEBI:57502"/>
        <dbReference type="ChEBI" id="CHEBI:58017"/>
        <dbReference type="ChEBI" id="CHEBI:456216"/>
        <dbReference type="EC" id="6.3.4.21"/>
    </reaction>
</comment>
<dbReference type="InterPro" id="IPR007229">
    <property type="entry name" value="Nic_PRibTrfase-Fam"/>
</dbReference>
<dbReference type="InterPro" id="IPR041619">
    <property type="entry name" value="NAPRTase_C"/>
</dbReference>
<comment type="pathway">
    <text evidence="1">Cofactor biosynthesis; NAD(+) biosynthesis; nicotinate D-ribonucleotide from nicotinate: step 1/1.</text>
</comment>
<dbReference type="SUPFAM" id="SSF51690">
    <property type="entry name" value="Nicotinate/Quinolinate PRTase C-terminal domain-like"/>
    <property type="match status" value="1"/>
</dbReference>
<dbReference type="CDD" id="cd01570">
    <property type="entry name" value="NAPRTase_A"/>
    <property type="match status" value="1"/>
</dbReference>
<dbReference type="SUPFAM" id="SSF54675">
    <property type="entry name" value="Nicotinate/Quinolinate PRTase N-terminal domain-like"/>
    <property type="match status" value="1"/>
</dbReference>
<keyword evidence="5" id="KW-0436">Ligase</keyword>
<feature type="compositionally biased region" description="Polar residues" evidence="8">
    <location>
        <begin position="1"/>
        <end position="10"/>
    </location>
</feature>
<evidence type="ECO:0000313" key="12">
    <source>
        <dbReference type="Proteomes" id="UP000823046"/>
    </source>
</evidence>
<keyword evidence="4" id="KW-0597">Phosphoprotein</keyword>